<evidence type="ECO:0000259" key="3">
    <source>
        <dbReference type="Pfam" id="PF13087"/>
    </source>
</evidence>
<dbReference type="GO" id="GO:0004386">
    <property type="term" value="F:helicase activity"/>
    <property type="evidence" value="ECO:0007669"/>
    <property type="project" value="InterPro"/>
</dbReference>
<keyword evidence="1" id="KW-0175">Coiled coil</keyword>
<evidence type="ECO:0000313" key="5">
    <source>
        <dbReference type="Proteomes" id="UP001213000"/>
    </source>
</evidence>
<reference evidence="4" key="1">
    <citation type="submission" date="2022-07" db="EMBL/GenBank/DDBJ databases">
        <title>Genome Sequence of Leucocoprinus birnbaumii.</title>
        <authorList>
            <person name="Buettner E."/>
        </authorList>
    </citation>
    <scope>NUCLEOTIDE SEQUENCE</scope>
    <source>
        <strain evidence="4">VT141</strain>
    </source>
</reference>
<feature type="domain" description="DNA2/NAM7 helicase-like C-terminal" evidence="3">
    <location>
        <begin position="1202"/>
        <end position="1398"/>
    </location>
</feature>
<dbReference type="InterPro" id="IPR027417">
    <property type="entry name" value="P-loop_NTPase"/>
</dbReference>
<evidence type="ECO:0000313" key="4">
    <source>
        <dbReference type="EMBL" id="KAJ3560267.1"/>
    </source>
</evidence>
<sequence>MIEHVNTDTVAPHISNWVLLSYHSIALRDYIMSQKQELCRLFKTPSGQVADSVTAANTAISKATQAQAEPLHLLRLQHGHQLRGLRKRPTRGLAVSRGTFDAPPSQVTQVAPGEDEDSAIDFFSPEGLAVGAGSLDNEHNLNPSQVHNYLKDFLAENYYFDTAGKAQSFVRVLASVNDRNKLWNTTSAQDFLDAVVKGNALLRIGDVLHFEPVDVSIGFHTGALSFQRGYFPIFQFFSSDLVLKSTLHKNINLLYAIIKNNHDNIFTTVRTCLNKMMEAKTWKDPTPNLKPSLQNSLDGLTIFRALTTTFLQYFQRYKDGVRSYSDIPAFIQQFSEWFKTWESDVSAVPPRFEDTITSASEAQRKLAIRHVSGEIDRLLAIVERESGVVLSLQKAPTKSTVTQAQRSRARIAQLAQTYEPPGDLRVDGPRHDNDKQAIEDIRIAPTHSELFSPVAPYMPVFSPEAPHHLPLGSMQRHLDIQFRLLREELISTTRASVTAIHDDLLKIWEKSGGKQVKTTFGSILGQNGGSYRSSGRDSVFFQVYTNAEFLAEPPEARRNGITVTLVIDAPPTQTARDKDAKKRYAFWEHSRRLQGFSLVALVVVSRRTVQTYLGVIASFGKDIAESSKLDKGRVQIRVSFFESEVEFMALRGEKLNLNKETFAVLIDNSVMFESVRPFLQKLQTIEPTEIPFSRYIAPGGSLEGVEVLPPKYALAPGFKFNLQCLAKPGVTGIPDLDITNLLAVGRARERLKKYSILDTSQADAVIDTLTREVSLIQGPPGTGKACANSYTAKEILRVLFSSKIRPIVLIAFTNHALDHMVTSVLDAKITEKIVRLGTRSSDERISEYTLDKLERLATAPTLDRSIKGQYRAMKQLEEEMTETMTSIRLPSLSWDKIEEYLNIYHSEHADMFREPPYWITELAQLKWQEEAEKGEFEEVKRGKKGKKKVVDSSVSRTFYGLWRQGFDLLFIQQQAVTPQPPQKQKGKQRAEPDVQMVIGSAQSLLMNPVAFFTSLGYGGQRPPVPSMNRQLGELVEDCNVWSMSIPERSRLSDWWEGKIRNMAYETQRDQYSRLKEQYREACKVYNDMKDEIRRRILTKTDLIACTTTGAASLTSLLGSIAPRVLMVEEAGQVLEAHVLTSLVSSGALLSIYIDFEPPNVAMLSNQVHHLICIGDPQQLRPSLATFTLSMESPIGNELYKFDRSLMERLADSKFAMSQINVQRRMRPAISHFIRTILYPKLQDHNHVKTYPPVQGMQKDVYFFNHLNKENGTDDSVSKFNMFEVAMIRDLVVYFLHQGCYDEPGDIAVLCAYLGQLQKVRAALRDLKIAVTVNERDAEQLARQGIEENVEYEEVVVAKHVRLGTVDIFQGQEAKIVIVSLVRNSGKVDTGSASIGFLKVFRPNFYFDTS</sequence>
<comment type="caution">
    <text evidence="4">The sequence shown here is derived from an EMBL/GenBank/DDBJ whole genome shotgun (WGS) entry which is preliminary data.</text>
</comment>
<dbReference type="Proteomes" id="UP001213000">
    <property type="component" value="Unassembled WGS sequence"/>
</dbReference>
<dbReference type="Pfam" id="PF13087">
    <property type="entry name" value="AAA_12"/>
    <property type="match status" value="1"/>
</dbReference>
<dbReference type="GO" id="GO:0031380">
    <property type="term" value="C:nuclear RNA-directed RNA polymerase complex"/>
    <property type="evidence" value="ECO:0007669"/>
    <property type="project" value="TreeGrafter"/>
</dbReference>
<keyword evidence="5" id="KW-1185">Reference proteome</keyword>
<dbReference type="Pfam" id="PF13086">
    <property type="entry name" value="AAA_11"/>
    <property type="match status" value="1"/>
</dbReference>
<evidence type="ECO:0000256" key="1">
    <source>
        <dbReference type="SAM" id="Coils"/>
    </source>
</evidence>
<dbReference type="InterPro" id="IPR047187">
    <property type="entry name" value="SF1_C_Upf1"/>
</dbReference>
<dbReference type="EMBL" id="JANIEX010001205">
    <property type="protein sequence ID" value="KAJ3560267.1"/>
    <property type="molecule type" value="Genomic_DNA"/>
</dbReference>
<name>A0AAD5VHC2_9AGAR</name>
<evidence type="ECO:0008006" key="6">
    <source>
        <dbReference type="Google" id="ProtNLM"/>
    </source>
</evidence>
<dbReference type="PANTHER" id="PTHR10887:SF341">
    <property type="entry name" value="NFX1-TYPE ZINC FINGER-CONTAINING PROTEIN 1"/>
    <property type="match status" value="1"/>
</dbReference>
<feature type="coiled-coil region" evidence="1">
    <location>
        <begin position="1061"/>
        <end position="1095"/>
    </location>
</feature>
<proteinExistence type="predicted"/>
<dbReference type="InterPro" id="IPR041679">
    <property type="entry name" value="DNA2/NAM7-like_C"/>
</dbReference>
<gene>
    <name evidence="4" type="ORF">NP233_g10951</name>
</gene>
<dbReference type="CDD" id="cd18808">
    <property type="entry name" value="SF1_C_Upf1"/>
    <property type="match status" value="1"/>
</dbReference>
<dbReference type="SUPFAM" id="SSF52540">
    <property type="entry name" value="P-loop containing nucleoside triphosphate hydrolases"/>
    <property type="match status" value="1"/>
</dbReference>
<dbReference type="Gene3D" id="3.40.50.300">
    <property type="entry name" value="P-loop containing nucleotide triphosphate hydrolases"/>
    <property type="match status" value="3"/>
</dbReference>
<dbReference type="InterPro" id="IPR041677">
    <property type="entry name" value="DNA2/NAM7_AAA_11"/>
</dbReference>
<accession>A0AAD5VHC2</accession>
<feature type="domain" description="DNA2/NAM7 helicase helicase" evidence="2">
    <location>
        <begin position="757"/>
        <end position="928"/>
    </location>
</feature>
<dbReference type="PANTHER" id="PTHR10887">
    <property type="entry name" value="DNA2/NAM7 HELICASE FAMILY"/>
    <property type="match status" value="1"/>
</dbReference>
<dbReference type="GO" id="GO:0031048">
    <property type="term" value="P:regulatory ncRNA-mediated heterochromatin formation"/>
    <property type="evidence" value="ECO:0007669"/>
    <property type="project" value="TreeGrafter"/>
</dbReference>
<protein>
    <recommendedName>
        <fullName evidence="6">NFX1-type zinc finger-containing protein 1</fullName>
    </recommendedName>
</protein>
<evidence type="ECO:0000259" key="2">
    <source>
        <dbReference type="Pfam" id="PF13086"/>
    </source>
</evidence>
<dbReference type="InterPro" id="IPR045055">
    <property type="entry name" value="DNA2/NAM7-like"/>
</dbReference>
<organism evidence="4 5">
    <name type="scientific">Leucocoprinus birnbaumii</name>
    <dbReference type="NCBI Taxonomy" id="56174"/>
    <lineage>
        <taxon>Eukaryota</taxon>
        <taxon>Fungi</taxon>
        <taxon>Dikarya</taxon>
        <taxon>Basidiomycota</taxon>
        <taxon>Agaricomycotina</taxon>
        <taxon>Agaricomycetes</taxon>
        <taxon>Agaricomycetidae</taxon>
        <taxon>Agaricales</taxon>
        <taxon>Agaricineae</taxon>
        <taxon>Agaricaceae</taxon>
        <taxon>Leucocoprinus</taxon>
    </lineage>
</organism>